<evidence type="ECO:0000313" key="3">
    <source>
        <dbReference type="Proteomes" id="UP000008237"/>
    </source>
</evidence>
<feature type="region of interest" description="Disordered" evidence="1">
    <location>
        <begin position="279"/>
        <end position="319"/>
    </location>
</feature>
<sequence length="532" mass="60373">MNFRESNRICYSRIARTEFAQLFQFLAATILSASTVLADVLVQPGYRYDNKRHHSTSAYQPAGPQQQPPLPTEQYYANQLTTDQQHLKGIHAVYPYYGYPNYGRSHFTRYHPAYRHHYPYVLPHQLHYAKIGGHGYVQPSIFVRHPQPVIGHHRFRRFAMEKIGKPSVVKHDDGVATEPSLVTTKYSTAFDSRLRENEPVGTNNEHSEEKSQSKNDQPTTFLFNLRPQNIYRNSRQLNSASNLIKASIRTKPAESDPSTANLATVPKTASAVLQEIGQNGDNSKNQQQNQMPPTDPKQSSNPSPAISPSAKASDEQSASVGAPRNYYYETIGGKEINWPIASPGIFTPARYGTWNRPNFYHATRNLPDPRLSHHASWQFEPLYQQYAYQVPDKKSLLKSRIRSRERSKLSNFDSGYRIATPCNLASYPPEYSTFYNVAPSEVQHAYEPIVLTYLTDPNYYATYTSSGTQSNPTTNDDVQTSPGIPQTPQFLSTYDSPMDTRYVAEPQTYYYSPTLTYDSAPFEGTFSSPAYY</sequence>
<dbReference type="InParanoid" id="E2BTI2"/>
<evidence type="ECO:0000256" key="1">
    <source>
        <dbReference type="SAM" id="MobiDB-lite"/>
    </source>
</evidence>
<organism evidence="3">
    <name type="scientific">Harpegnathos saltator</name>
    <name type="common">Jerdon's jumping ant</name>
    <dbReference type="NCBI Taxonomy" id="610380"/>
    <lineage>
        <taxon>Eukaryota</taxon>
        <taxon>Metazoa</taxon>
        <taxon>Ecdysozoa</taxon>
        <taxon>Arthropoda</taxon>
        <taxon>Hexapoda</taxon>
        <taxon>Insecta</taxon>
        <taxon>Pterygota</taxon>
        <taxon>Neoptera</taxon>
        <taxon>Endopterygota</taxon>
        <taxon>Hymenoptera</taxon>
        <taxon>Apocrita</taxon>
        <taxon>Aculeata</taxon>
        <taxon>Formicoidea</taxon>
        <taxon>Formicidae</taxon>
        <taxon>Ponerinae</taxon>
        <taxon>Ponerini</taxon>
        <taxon>Harpegnathos</taxon>
    </lineage>
</organism>
<feature type="region of interest" description="Disordered" evidence="1">
    <location>
        <begin position="187"/>
        <end position="219"/>
    </location>
</feature>
<feature type="compositionally biased region" description="Low complexity" evidence="1">
    <location>
        <begin position="299"/>
        <end position="311"/>
    </location>
</feature>
<proteinExistence type="predicted"/>
<dbReference type="EMBL" id="GL450410">
    <property type="protein sequence ID" value="EFN81010.1"/>
    <property type="molecule type" value="Genomic_DNA"/>
</dbReference>
<feature type="compositionally biased region" description="Polar residues" evidence="1">
    <location>
        <begin position="279"/>
        <end position="298"/>
    </location>
</feature>
<feature type="region of interest" description="Disordered" evidence="1">
    <location>
        <begin position="464"/>
        <end position="489"/>
    </location>
</feature>
<name>E2BTI2_HARSA</name>
<dbReference type="AlphaFoldDB" id="E2BTI2"/>
<keyword evidence="3" id="KW-1185">Reference proteome</keyword>
<accession>E2BTI2</accession>
<gene>
    <name evidence="2" type="ORF">EAI_12857</name>
</gene>
<feature type="region of interest" description="Disordered" evidence="1">
    <location>
        <begin position="52"/>
        <end position="71"/>
    </location>
</feature>
<dbReference type="OrthoDB" id="7555434at2759"/>
<evidence type="ECO:0000313" key="2">
    <source>
        <dbReference type="EMBL" id="EFN81010.1"/>
    </source>
</evidence>
<reference evidence="2 3" key="1">
    <citation type="journal article" date="2010" name="Science">
        <title>Genomic comparison of the ants Camponotus floridanus and Harpegnathos saltator.</title>
        <authorList>
            <person name="Bonasio R."/>
            <person name="Zhang G."/>
            <person name="Ye C."/>
            <person name="Mutti N.S."/>
            <person name="Fang X."/>
            <person name="Qin N."/>
            <person name="Donahue G."/>
            <person name="Yang P."/>
            <person name="Li Q."/>
            <person name="Li C."/>
            <person name="Zhang P."/>
            <person name="Huang Z."/>
            <person name="Berger S.L."/>
            <person name="Reinberg D."/>
            <person name="Wang J."/>
            <person name="Liebig J."/>
        </authorList>
    </citation>
    <scope>NUCLEOTIDE SEQUENCE [LARGE SCALE GENOMIC DNA]</scope>
    <source>
        <strain evidence="2 3">R22 G/1</strain>
    </source>
</reference>
<dbReference type="Proteomes" id="UP000008237">
    <property type="component" value="Unassembled WGS sequence"/>
</dbReference>
<protein>
    <submittedName>
        <fullName evidence="2">Uncharacterized protein</fullName>
    </submittedName>
</protein>